<evidence type="ECO:0000256" key="2">
    <source>
        <dbReference type="SAM" id="MobiDB-lite"/>
    </source>
</evidence>
<keyword evidence="4" id="KW-1185">Reference proteome</keyword>
<feature type="region of interest" description="Disordered" evidence="2">
    <location>
        <begin position="352"/>
        <end position="372"/>
    </location>
</feature>
<dbReference type="RefSeq" id="WP_193149794.1">
    <property type="nucleotide sequence ID" value="NZ_CP041235.1"/>
</dbReference>
<name>A0A7M1B1P9_9BACT</name>
<gene>
    <name evidence="3" type="ORF">FJR45_06690</name>
</gene>
<dbReference type="EMBL" id="CP041235">
    <property type="protein sequence ID" value="QOP43653.1"/>
    <property type="molecule type" value="Genomic_DNA"/>
</dbReference>
<organism evidence="3 4">
    <name type="scientific">Sulfurimonas sediminis</name>
    <dbReference type="NCBI Taxonomy" id="2590020"/>
    <lineage>
        <taxon>Bacteria</taxon>
        <taxon>Pseudomonadati</taxon>
        <taxon>Campylobacterota</taxon>
        <taxon>Epsilonproteobacteria</taxon>
        <taxon>Campylobacterales</taxon>
        <taxon>Sulfurimonadaceae</taxon>
        <taxon>Sulfurimonas</taxon>
    </lineage>
</organism>
<accession>A0A7M1B1P9</accession>
<evidence type="ECO:0000313" key="4">
    <source>
        <dbReference type="Proteomes" id="UP000593719"/>
    </source>
</evidence>
<feature type="coiled-coil region" evidence="1">
    <location>
        <begin position="55"/>
        <end position="82"/>
    </location>
</feature>
<dbReference type="AlphaFoldDB" id="A0A7M1B1P9"/>
<dbReference type="Proteomes" id="UP000593719">
    <property type="component" value="Chromosome"/>
</dbReference>
<keyword evidence="1" id="KW-0175">Coiled coil</keyword>
<protein>
    <submittedName>
        <fullName evidence="3">Uncharacterized protein</fullName>
    </submittedName>
</protein>
<evidence type="ECO:0000256" key="1">
    <source>
        <dbReference type="SAM" id="Coils"/>
    </source>
</evidence>
<evidence type="ECO:0000313" key="3">
    <source>
        <dbReference type="EMBL" id="QOP43653.1"/>
    </source>
</evidence>
<reference evidence="3 4" key="1">
    <citation type="submission" date="2019-06" db="EMBL/GenBank/DDBJ databases">
        <title>Sulfurimonas gotlandica sp. nov., a chemoautotrophic and psychrotolerant epsilonproteobacterium isolated from a pelagic redoxcline, and an emended description of the genus Sulfurimonas.</title>
        <authorList>
            <person name="Wang S."/>
            <person name="Jiang L."/>
            <person name="Shao Z."/>
        </authorList>
    </citation>
    <scope>NUCLEOTIDE SEQUENCE [LARGE SCALE GENOMIC DNA]</scope>
    <source>
        <strain evidence="3 4">S2-6</strain>
    </source>
</reference>
<dbReference type="KEGG" id="ssei:FJR45_06690"/>
<proteinExistence type="predicted"/>
<sequence length="372" mass="43509">MSKKNKDYWRKRVEGRLKSLAAKGIATPLGNNNYIIDLEKYEELRNSIIENATKSVDLQEKKSELYQDLKGIREQKNKLYQENKKIFNNKTIFDDKLQKTIKIQSNFTELERLKRIEQKTKVEIIDSTLLQHGELDPDKAMAKALKQEYIPLSAIKANITLQVARLEQLKSKGLVKKEGSSYKLVVSREEFLKYKDSFEGTKHLDKLVDQSMPSKTIKGISGYSKEVDKWMNKWAKISDYTPEKFLKPYSIASRFAKDIKKTYRAFRPRTTEEKFIAFGLSLAFATTKFTLKLSAQIAWKTLKTTSKAIYNTQKDLKTIRQNQRVIRQLNKTASLRRTAHILKAQEKKIERNYEYKMKPQNKTKEVENDRSK</sequence>